<protein>
    <submittedName>
        <fullName evidence="9">Methyl-accepting chemotaxis protein</fullName>
    </submittedName>
</protein>
<sequence>MKQIRNLSFRKKLIALLLPPVLGAIIFAGYNLNAAIHEKSVVNQISPLVDLSITGSLIVHELQKERGATTGFIGSGGAAFKDTLANQRQVTDGVIRKEVEFIRELGDFLKAEQPKIQQSLERILAELDKLPQLRTRVDQLAISAPNAAKYFTDLNASILSLSGSIANLSTQGELTTRLRNYYTFMQAKESAGQERAILNIALSKGSFPPGIYRKVVMLESFQQAYLKIFEQFASPAQMQQLNAIRSSSDAIRVQEIRAIANQKYIEGNFGVTGQEWFQKSTARINQLKSLEDNLASDIHELVSNLDNAASQAILYSSILTLVIVLITLVLSVVVSRLLIHQALNLAETIDSVAKQKDLSLRTKVQSTDELGTSANSLNQMLVVFSDMLKEVEASSVQLATAAEQTSASVAENAKSLERQSLETAQAASATEEMTATVNEIASSTARTVESANQAADLSSEGMSEVESNYSNMSELNEQMTLANSQVLQLRDSSKAINEIVDVIKGIAEQTNLLALNAAIEAARAGEQGRGFAVVADEVRTLAQRTQESTQKIEQMVTGFQLEADDVSKSIESSFAHVKESLEQTVSVKDKLVEINSAIVMITDMCNQVATAAEEQVAATNEVAVNIRTINDLAEMSADAGNQISTAAAEQTELSTKQHELVAQFKL</sequence>
<evidence type="ECO:0000256" key="5">
    <source>
        <dbReference type="SAM" id="Phobius"/>
    </source>
</evidence>
<accession>A0A917ND88</accession>
<dbReference type="PROSITE" id="PS50906">
    <property type="entry name" value="NIT"/>
    <property type="match status" value="1"/>
</dbReference>
<reference evidence="9" key="2">
    <citation type="submission" date="2020-09" db="EMBL/GenBank/DDBJ databases">
        <authorList>
            <person name="Sun Q."/>
            <person name="Ohkuma M."/>
        </authorList>
    </citation>
    <scope>NUCLEOTIDE SEQUENCE</scope>
    <source>
        <strain evidence="9">JCM 30804</strain>
    </source>
</reference>
<dbReference type="Proteomes" id="UP000613743">
    <property type="component" value="Unassembled WGS sequence"/>
</dbReference>
<dbReference type="FunFam" id="1.10.287.950:FF:000001">
    <property type="entry name" value="Methyl-accepting chemotaxis sensory transducer"/>
    <property type="match status" value="1"/>
</dbReference>
<comment type="caution">
    <text evidence="9">The sequence shown here is derived from an EMBL/GenBank/DDBJ whole genome shotgun (WGS) entry which is preliminary data.</text>
</comment>
<keyword evidence="2 4" id="KW-0807">Transducer</keyword>
<dbReference type="InterPro" id="IPR004089">
    <property type="entry name" value="MCPsignal_dom"/>
</dbReference>
<organism evidence="9 10">
    <name type="scientific">Shewanella gelidii</name>
    <dbReference type="NCBI Taxonomy" id="1642821"/>
    <lineage>
        <taxon>Bacteria</taxon>
        <taxon>Pseudomonadati</taxon>
        <taxon>Pseudomonadota</taxon>
        <taxon>Gammaproteobacteria</taxon>
        <taxon>Alteromonadales</taxon>
        <taxon>Shewanellaceae</taxon>
        <taxon>Shewanella</taxon>
    </lineage>
</organism>
<evidence type="ECO:0000313" key="10">
    <source>
        <dbReference type="Proteomes" id="UP000613743"/>
    </source>
</evidence>
<dbReference type="Gene3D" id="1.10.287.950">
    <property type="entry name" value="Methyl-accepting chemotaxis protein"/>
    <property type="match status" value="1"/>
</dbReference>
<dbReference type="PROSITE" id="PS50885">
    <property type="entry name" value="HAMP"/>
    <property type="match status" value="1"/>
</dbReference>
<dbReference type="SUPFAM" id="SSF58104">
    <property type="entry name" value="Methyl-accepting chemotaxis protein (MCP) signaling domain"/>
    <property type="match status" value="1"/>
</dbReference>
<dbReference type="InterPro" id="IPR010910">
    <property type="entry name" value="Nitrate/nitrite_sensing_bac"/>
</dbReference>
<dbReference type="InterPro" id="IPR013587">
    <property type="entry name" value="Nitrate/nitrite_sensing"/>
</dbReference>
<evidence type="ECO:0000259" key="8">
    <source>
        <dbReference type="PROSITE" id="PS50906"/>
    </source>
</evidence>
<keyword evidence="10" id="KW-1185">Reference proteome</keyword>
<evidence type="ECO:0000256" key="4">
    <source>
        <dbReference type="PROSITE-ProRule" id="PRU00284"/>
    </source>
</evidence>
<feature type="domain" description="Methyl-accepting transducer" evidence="6">
    <location>
        <begin position="394"/>
        <end position="630"/>
    </location>
</feature>
<keyword evidence="5" id="KW-1133">Transmembrane helix</keyword>
<keyword evidence="5" id="KW-0472">Membrane</keyword>
<dbReference type="AlphaFoldDB" id="A0A917ND88"/>
<dbReference type="PANTHER" id="PTHR32089">
    <property type="entry name" value="METHYL-ACCEPTING CHEMOTAXIS PROTEIN MCPB"/>
    <property type="match status" value="1"/>
</dbReference>
<evidence type="ECO:0000256" key="3">
    <source>
        <dbReference type="ARBA" id="ARBA00029447"/>
    </source>
</evidence>
<dbReference type="SMART" id="SM00283">
    <property type="entry name" value="MA"/>
    <property type="match status" value="1"/>
</dbReference>
<comment type="subcellular location">
    <subcellularLocation>
        <location evidence="1">Membrane</location>
    </subcellularLocation>
</comment>
<name>A0A917ND88_9GAMM</name>
<dbReference type="CDD" id="cd11386">
    <property type="entry name" value="MCP_signal"/>
    <property type="match status" value="1"/>
</dbReference>
<dbReference type="GO" id="GO:0016020">
    <property type="term" value="C:membrane"/>
    <property type="evidence" value="ECO:0007669"/>
    <property type="project" value="UniProtKB-SubCell"/>
</dbReference>
<dbReference type="GO" id="GO:0006935">
    <property type="term" value="P:chemotaxis"/>
    <property type="evidence" value="ECO:0007669"/>
    <property type="project" value="UniProtKB-ARBA"/>
</dbReference>
<gene>
    <name evidence="9" type="ORF">GCM10009332_30850</name>
</gene>
<evidence type="ECO:0000259" key="6">
    <source>
        <dbReference type="PROSITE" id="PS50111"/>
    </source>
</evidence>
<evidence type="ECO:0000256" key="2">
    <source>
        <dbReference type="ARBA" id="ARBA00023224"/>
    </source>
</evidence>
<dbReference type="GO" id="GO:0007165">
    <property type="term" value="P:signal transduction"/>
    <property type="evidence" value="ECO:0007669"/>
    <property type="project" value="UniProtKB-KW"/>
</dbReference>
<reference evidence="9" key="1">
    <citation type="journal article" date="2014" name="Int. J. Syst. Evol. Microbiol.">
        <title>Complete genome sequence of Corynebacterium casei LMG S-19264T (=DSM 44701T), isolated from a smear-ripened cheese.</title>
        <authorList>
            <consortium name="US DOE Joint Genome Institute (JGI-PGF)"/>
            <person name="Walter F."/>
            <person name="Albersmeier A."/>
            <person name="Kalinowski J."/>
            <person name="Ruckert C."/>
        </authorList>
    </citation>
    <scope>NUCLEOTIDE SEQUENCE</scope>
    <source>
        <strain evidence="9">JCM 30804</strain>
    </source>
</reference>
<proteinExistence type="inferred from homology"/>
<dbReference type="Pfam" id="PF08376">
    <property type="entry name" value="NIT"/>
    <property type="match status" value="1"/>
</dbReference>
<feature type="domain" description="NIT" evidence="8">
    <location>
        <begin position="53"/>
        <end position="305"/>
    </location>
</feature>
<dbReference type="PANTHER" id="PTHR32089:SF112">
    <property type="entry name" value="LYSOZYME-LIKE PROTEIN-RELATED"/>
    <property type="match status" value="1"/>
</dbReference>
<keyword evidence="5" id="KW-0812">Transmembrane</keyword>
<feature type="domain" description="HAMP" evidence="7">
    <location>
        <begin position="336"/>
        <end position="389"/>
    </location>
</feature>
<dbReference type="PROSITE" id="PS50111">
    <property type="entry name" value="CHEMOTAXIS_TRANSDUC_2"/>
    <property type="match status" value="1"/>
</dbReference>
<dbReference type="Pfam" id="PF00015">
    <property type="entry name" value="MCPsignal"/>
    <property type="match status" value="1"/>
</dbReference>
<dbReference type="InterPro" id="IPR003660">
    <property type="entry name" value="HAMP_dom"/>
</dbReference>
<dbReference type="CDD" id="cd06225">
    <property type="entry name" value="HAMP"/>
    <property type="match status" value="1"/>
</dbReference>
<evidence type="ECO:0000256" key="1">
    <source>
        <dbReference type="ARBA" id="ARBA00004370"/>
    </source>
</evidence>
<evidence type="ECO:0000259" key="7">
    <source>
        <dbReference type="PROSITE" id="PS50885"/>
    </source>
</evidence>
<evidence type="ECO:0000313" key="9">
    <source>
        <dbReference type="EMBL" id="GGI91370.1"/>
    </source>
</evidence>
<dbReference type="RefSeq" id="WP_188922604.1">
    <property type="nucleotide sequence ID" value="NZ_BMPZ01000012.1"/>
</dbReference>
<feature type="transmembrane region" description="Helical" evidence="5">
    <location>
        <begin position="312"/>
        <end position="334"/>
    </location>
</feature>
<comment type="similarity">
    <text evidence="3">Belongs to the methyl-accepting chemotaxis (MCP) protein family.</text>
</comment>
<dbReference type="EMBL" id="BMPZ01000012">
    <property type="protein sequence ID" value="GGI91370.1"/>
    <property type="molecule type" value="Genomic_DNA"/>
</dbReference>